<name>A0ABW4TVX3_9SPHN</name>
<sequence>MTQRLIDARPSTIPNRAKKALRILYIAKHALSEGHADGQDGTHATYHAEIRQVLCGLGLNLVVADRYEVLFDKPDVDFVFPLLNRGGFLNSEMMLPLLCNRLRIPYLGGSPIIRGLSDDKHLTKTVARARGLAMADWAIYRRLAPVDAQRCPRADRWVIKPNASSASWGIRSAHDWAGVRDAVATLHAEGHDAIVEPFITGHDIEVSVITVGGKPVILPVMIVEQQDPAQLRSYAEKRDLAGKPQSYAIQPYNDHARLAEIHAATHALIPEFLPFDYGRFEFRIDATTGAIQFMEVNLNCNLWSRKTIAMAAWLGGWSHAELIETIVAESLERNGLIPPKSLKKTVPAWQIAATGGVPAFAGS</sequence>
<evidence type="ECO:0000313" key="6">
    <source>
        <dbReference type="Proteomes" id="UP001597400"/>
    </source>
</evidence>
<feature type="domain" description="ATP-grasp" evidence="4">
    <location>
        <begin position="124"/>
        <end position="328"/>
    </location>
</feature>
<accession>A0ABW4TVX3</accession>
<dbReference type="InterPro" id="IPR011095">
    <property type="entry name" value="Dala_Dala_lig_C"/>
</dbReference>
<keyword evidence="6" id="KW-1185">Reference proteome</keyword>
<dbReference type="SUPFAM" id="SSF56059">
    <property type="entry name" value="Glutathione synthetase ATP-binding domain-like"/>
    <property type="match status" value="1"/>
</dbReference>
<dbReference type="Pfam" id="PF07478">
    <property type="entry name" value="Dala_Dala_lig_C"/>
    <property type="match status" value="1"/>
</dbReference>
<proteinExistence type="inferred from homology"/>
<dbReference type="InterPro" id="IPR013815">
    <property type="entry name" value="ATP_grasp_subdomain_1"/>
</dbReference>
<dbReference type="PROSITE" id="PS50975">
    <property type="entry name" value="ATP_GRASP"/>
    <property type="match status" value="1"/>
</dbReference>
<dbReference type="InterPro" id="IPR011761">
    <property type="entry name" value="ATP-grasp"/>
</dbReference>
<protein>
    <submittedName>
        <fullName evidence="5">Phosphoribosylglycinamide synthetase</fullName>
    </submittedName>
</protein>
<keyword evidence="3" id="KW-0067">ATP-binding</keyword>
<dbReference type="PANTHER" id="PTHR23132">
    <property type="entry name" value="D-ALANINE--D-ALANINE LIGASE"/>
    <property type="match status" value="1"/>
</dbReference>
<dbReference type="EMBL" id="JBHUGS010000001">
    <property type="protein sequence ID" value="MFD1949696.1"/>
    <property type="molecule type" value="Genomic_DNA"/>
</dbReference>
<evidence type="ECO:0000256" key="3">
    <source>
        <dbReference type="PROSITE-ProRule" id="PRU00409"/>
    </source>
</evidence>
<dbReference type="Proteomes" id="UP001597400">
    <property type="component" value="Unassembled WGS sequence"/>
</dbReference>
<evidence type="ECO:0000256" key="2">
    <source>
        <dbReference type="ARBA" id="ARBA00022598"/>
    </source>
</evidence>
<comment type="caution">
    <text evidence="5">The sequence shown here is derived from an EMBL/GenBank/DDBJ whole genome shotgun (WGS) entry which is preliminary data.</text>
</comment>
<dbReference type="PANTHER" id="PTHR23132:SF23">
    <property type="entry name" value="D-ALANINE--D-ALANINE LIGASE B"/>
    <property type="match status" value="1"/>
</dbReference>
<keyword evidence="2" id="KW-0436">Ligase</keyword>
<gene>
    <name evidence="5" type="ORF">ACFSGX_02800</name>
</gene>
<organism evidence="5 6">
    <name type="scientific">Sphingomonas arantia</name>
    <dbReference type="NCBI Taxonomy" id="1460676"/>
    <lineage>
        <taxon>Bacteria</taxon>
        <taxon>Pseudomonadati</taxon>
        <taxon>Pseudomonadota</taxon>
        <taxon>Alphaproteobacteria</taxon>
        <taxon>Sphingomonadales</taxon>
        <taxon>Sphingomonadaceae</taxon>
        <taxon>Sphingomonas</taxon>
    </lineage>
</organism>
<evidence type="ECO:0000256" key="1">
    <source>
        <dbReference type="ARBA" id="ARBA00010871"/>
    </source>
</evidence>
<evidence type="ECO:0000259" key="4">
    <source>
        <dbReference type="PROSITE" id="PS50975"/>
    </source>
</evidence>
<evidence type="ECO:0000313" key="5">
    <source>
        <dbReference type="EMBL" id="MFD1949696.1"/>
    </source>
</evidence>
<keyword evidence="3" id="KW-0547">Nucleotide-binding</keyword>
<dbReference type="Gene3D" id="3.30.1490.20">
    <property type="entry name" value="ATP-grasp fold, A domain"/>
    <property type="match status" value="1"/>
</dbReference>
<dbReference type="RefSeq" id="WP_380927304.1">
    <property type="nucleotide sequence ID" value="NZ_JBHUGS010000001.1"/>
</dbReference>
<comment type="similarity">
    <text evidence="1">Belongs to the D-alanine--D-alanine ligase family.</text>
</comment>
<dbReference type="Gene3D" id="3.30.470.20">
    <property type="entry name" value="ATP-grasp fold, B domain"/>
    <property type="match status" value="1"/>
</dbReference>
<reference evidence="6" key="1">
    <citation type="journal article" date="2019" name="Int. J. Syst. Evol. Microbiol.">
        <title>The Global Catalogue of Microorganisms (GCM) 10K type strain sequencing project: providing services to taxonomists for standard genome sequencing and annotation.</title>
        <authorList>
            <consortium name="The Broad Institute Genomics Platform"/>
            <consortium name="The Broad Institute Genome Sequencing Center for Infectious Disease"/>
            <person name="Wu L."/>
            <person name="Ma J."/>
        </authorList>
    </citation>
    <scope>NUCLEOTIDE SEQUENCE [LARGE SCALE GENOMIC DNA]</scope>
    <source>
        <strain evidence="6">CGMCC 1.12702</strain>
    </source>
</reference>